<comment type="caution">
    <text evidence="1">The sequence shown here is derived from an EMBL/GenBank/DDBJ whole genome shotgun (WGS) entry which is preliminary data.</text>
</comment>
<reference evidence="1 2" key="1">
    <citation type="journal article" date="2024" name="Proc. Natl. Acad. Sci. U.S.A.">
        <title>The evolutionary genomics of adaptation to stress in wild rhizobium bacteria.</title>
        <authorList>
            <person name="Kehlet-Delgado H."/>
            <person name="Montoya A.P."/>
            <person name="Jensen K.T."/>
            <person name="Wendlandt C.E."/>
            <person name="Dexheimer C."/>
            <person name="Roberts M."/>
            <person name="Torres Martinez L."/>
            <person name="Friesen M.L."/>
            <person name="Griffitts J.S."/>
            <person name="Porter S.S."/>
        </authorList>
    </citation>
    <scope>NUCLEOTIDE SEQUENCE [LARGE SCALE GENOMIC DNA]</scope>
    <source>
        <strain evidence="1 2">M0468</strain>
    </source>
</reference>
<dbReference type="Proteomes" id="UP001480082">
    <property type="component" value="Unassembled WGS sequence"/>
</dbReference>
<protein>
    <submittedName>
        <fullName evidence="1">Uncharacterized protein</fullName>
    </submittedName>
</protein>
<keyword evidence="2" id="KW-1185">Reference proteome</keyword>
<proteinExistence type="predicted"/>
<organism evidence="1 2">
    <name type="scientific">Mesorhizobium australicum</name>
    <dbReference type="NCBI Taxonomy" id="536018"/>
    <lineage>
        <taxon>Bacteria</taxon>
        <taxon>Pseudomonadati</taxon>
        <taxon>Pseudomonadota</taxon>
        <taxon>Alphaproteobacteria</taxon>
        <taxon>Hyphomicrobiales</taxon>
        <taxon>Phyllobacteriaceae</taxon>
        <taxon>Mesorhizobium</taxon>
    </lineage>
</organism>
<gene>
    <name evidence="1" type="ORF">NKI81_16195</name>
</gene>
<sequence>MTGSFFSSTSCFWQPASSAKAVQARIEAAGKDKRLGVLADGGETDDVTFRLMAPPGRGPSRSLAEIRRIVDRGKKENRSRKGIAGLVKSGPIDPAMVPA</sequence>
<evidence type="ECO:0000313" key="1">
    <source>
        <dbReference type="EMBL" id="MER9285492.1"/>
    </source>
</evidence>
<dbReference type="EMBL" id="JAMYRI010000008">
    <property type="protein sequence ID" value="MER9285492.1"/>
    <property type="molecule type" value="Genomic_DNA"/>
</dbReference>
<name>A0ACC6T0B6_9HYPH</name>
<evidence type="ECO:0000313" key="2">
    <source>
        <dbReference type="Proteomes" id="UP001480082"/>
    </source>
</evidence>
<accession>A0ACC6T0B6</accession>